<feature type="transmembrane region" description="Helical" evidence="8">
    <location>
        <begin position="273"/>
        <end position="292"/>
    </location>
</feature>
<evidence type="ECO:0000313" key="10">
    <source>
        <dbReference type="EMBL" id="SFV69605.1"/>
    </source>
</evidence>
<protein>
    <submittedName>
        <fullName evidence="10">Bll5638 protein</fullName>
    </submittedName>
</protein>
<dbReference type="GO" id="GO:0016763">
    <property type="term" value="F:pentosyltransferase activity"/>
    <property type="evidence" value="ECO:0007669"/>
    <property type="project" value="TreeGrafter"/>
</dbReference>
<feature type="transmembrane region" description="Helical" evidence="8">
    <location>
        <begin position="325"/>
        <end position="347"/>
    </location>
</feature>
<feature type="transmembrane region" description="Helical" evidence="8">
    <location>
        <begin position="103"/>
        <end position="123"/>
    </location>
</feature>
<evidence type="ECO:0000256" key="2">
    <source>
        <dbReference type="ARBA" id="ARBA00022475"/>
    </source>
</evidence>
<evidence type="ECO:0000259" key="9">
    <source>
        <dbReference type="Pfam" id="PF13231"/>
    </source>
</evidence>
<evidence type="ECO:0000256" key="3">
    <source>
        <dbReference type="ARBA" id="ARBA00022676"/>
    </source>
</evidence>
<dbReference type="PANTHER" id="PTHR33908">
    <property type="entry name" value="MANNOSYLTRANSFERASE YKCB-RELATED"/>
    <property type="match status" value="1"/>
</dbReference>
<gene>
    <name evidence="10" type="ORF">MNB_SM-4-875</name>
</gene>
<evidence type="ECO:0000256" key="4">
    <source>
        <dbReference type="ARBA" id="ARBA00022679"/>
    </source>
</evidence>
<keyword evidence="7 8" id="KW-0472">Membrane</keyword>
<evidence type="ECO:0000256" key="1">
    <source>
        <dbReference type="ARBA" id="ARBA00004651"/>
    </source>
</evidence>
<accession>A0A1W1CV72</accession>
<evidence type="ECO:0000256" key="8">
    <source>
        <dbReference type="SAM" id="Phobius"/>
    </source>
</evidence>
<sequence length="467" mass="54470">MLDTFYKTPQKSAYTLILLLAILSTMYNAILPLHGDEAYYWMWSHDLQLSYFDHPPMIAYLIYFSNFISQSEWGVRLVPVLTMSISSLYIYKLTALLSDEKTALNAVVIISSVLLTHAGYIFATPDAPLILFWTLSLYHSYKAIFEGKLLNFIFAGLFLGAMMISKYSAIMLVLSILIFILTKRRDLLLNPYLYLSGIMATLVVAPMLYWNYEHEWISFLFQLDHGSSNSYAIQPWLILEFVSSQFGVFTPVFAWLLFYYLVKEKIYFKDEKLYFIALSVVVILVFFLYKSFYVSMAPSYSAPAYIGGAILLSISIQKYALKKSFIVGLSIAIFFTLLVRTALLTHLPELQRFMYKTEDVVNRMHTHAKEGDKFYGAHLTTAAYIKFYLPNHPDTDVAIDSRYSYYDMVRDESTWHQNGLVLCRNNKREIQLRKYYQNVELIDTYKVWNKRTFYTYRVSNPKQIEKK</sequence>
<name>A0A1W1CV72_9ZZZZ</name>
<keyword evidence="2" id="KW-1003">Cell membrane</keyword>
<feature type="transmembrane region" description="Helical" evidence="8">
    <location>
        <begin position="73"/>
        <end position="91"/>
    </location>
</feature>
<dbReference type="PANTHER" id="PTHR33908:SF11">
    <property type="entry name" value="MEMBRANE PROTEIN"/>
    <property type="match status" value="1"/>
</dbReference>
<dbReference type="AlphaFoldDB" id="A0A1W1CV72"/>
<keyword evidence="3" id="KW-0328">Glycosyltransferase</keyword>
<evidence type="ECO:0000256" key="5">
    <source>
        <dbReference type="ARBA" id="ARBA00022692"/>
    </source>
</evidence>
<proteinExistence type="predicted"/>
<keyword evidence="5 8" id="KW-0812">Transmembrane</keyword>
<dbReference type="InterPro" id="IPR038731">
    <property type="entry name" value="RgtA/B/C-like"/>
</dbReference>
<evidence type="ECO:0000256" key="6">
    <source>
        <dbReference type="ARBA" id="ARBA00022989"/>
    </source>
</evidence>
<feature type="transmembrane region" description="Helical" evidence="8">
    <location>
        <begin position="298"/>
        <end position="316"/>
    </location>
</feature>
<feature type="domain" description="Glycosyltransferase RgtA/B/C/D-like" evidence="9">
    <location>
        <begin position="53"/>
        <end position="210"/>
    </location>
</feature>
<feature type="transmembrane region" description="Helical" evidence="8">
    <location>
        <begin position="192"/>
        <end position="212"/>
    </location>
</feature>
<feature type="transmembrane region" description="Helical" evidence="8">
    <location>
        <begin position="232"/>
        <end position="261"/>
    </location>
</feature>
<dbReference type="GO" id="GO:0005886">
    <property type="term" value="C:plasma membrane"/>
    <property type="evidence" value="ECO:0007669"/>
    <property type="project" value="UniProtKB-SubCell"/>
</dbReference>
<keyword evidence="4" id="KW-0808">Transferase</keyword>
<reference evidence="10" key="1">
    <citation type="submission" date="2016-10" db="EMBL/GenBank/DDBJ databases">
        <authorList>
            <person name="de Groot N.N."/>
        </authorList>
    </citation>
    <scope>NUCLEOTIDE SEQUENCE</scope>
</reference>
<dbReference type="Pfam" id="PF13231">
    <property type="entry name" value="PMT_2"/>
    <property type="match status" value="1"/>
</dbReference>
<evidence type="ECO:0000256" key="7">
    <source>
        <dbReference type="ARBA" id="ARBA00023136"/>
    </source>
</evidence>
<comment type="subcellular location">
    <subcellularLocation>
        <location evidence="1">Cell membrane</location>
        <topology evidence="1">Multi-pass membrane protein</topology>
    </subcellularLocation>
</comment>
<dbReference type="InterPro" id="IPR050297">
    <property type="entry name" value="LipidA_mod_glycosyltrf_83"/>
</dbReference>
<dbReference type="EMBL" id="FPHF01000114">
    <property type="protein sequence ID" value="SFV69605.1"/>
    <property type="molecule type" value="Genomic_DNA"/>
</dbReference>
<feature type="transmembrane region" description="Helical" evidence="8">
    <location>
        <begin position="152"/>
        <end position="180"/>
    </location>
</feature>
<dbReference type="GO" id="GO:0008610">
    <property type="term" value="P:lipid biosynthetic process"/>
    <property type="evidence" value="ECO:0007669"/>
    <property type="project" value="UniProtKB-ARBA"/>
</dbReference>
<keyword evidence="6 8" id="KW-1133">Transmembrane helix</keyword>
<feature type="transmembrane region" description="Helical" evidence="8">
    <location>
        <begin position="12"/>
        <end position="33"/>
    </location>
</feature>
<organism evidence="10">
    <name type="scientific">hydrothermal vent metagenome</name>
    <dbReference type="NCBI Taxonomy" id="652676"/>
    <lineage>
        <taxon>unclassified sequences</taxon>
        <taxon>metagenomes</taxon>
        <taxon>ecological metagenomes</taxon>
    </lineage>
</organism>